<organism evidence="6">
    <name type="scientific">Arion vulgaris</name>
    <dbReference type="NCBI Taxonomy" id="1028688"/>
    <lineage>
        <taxon>Eukaryota</taxon>
        <taxon>Metazoa</taxon>
        <taxon>Spiralia</taxon>
        <taxon>Lophotrochozoa</taxon>
        <taxon>Mollusca</taxon>
        <taxon>Gastropoda</taxon>
        <taxon>Heterobranchia</taxon>
        <taxon>Euthyneura</taxon>
        <taxon>Panpulmonata</taxon>
        <taxon>Eupulmonata</taxon>
        <taxon>Stylommatophora</taxon>
        <taxon>Helicina</taxon>
        <taxon>Arionoidea</taxon>
        <taxon>Arionidae</taxon>
        <taxon>Arion</taxon>
    </lineage>
</organism>
<evidence type="ECO:0000256" key="4">
    <source>
        <dbReference type="ARBA" id="ARBA00023136"/>
    </source>
</evidence>
<name>A0A0B6Y6M1_9EUPU</name>
<evidence type="ECO:0000259" key="5">
    <source>
        <dbReference type="Pfam" id="PF00229"/>
    </source>
</evidence>
<evidence type="ECO:0000313" key="6">
    <source>
        <dbReference type="EMBL" id="CEK51155.1"/>
    </source>
</evidence>
<dbReference type="GO" id="GO:0006955">
    <property type="term" value="P:immune response"/>
    <property type="evidence" value="ECO:0007669"/>
    <property type="project" value="InterPro"/>
</dbReference>
<feature type="non-terminal residue" evidence="6">
    <location>
        <position position="1"/>
    </location>
</feature>
<dbReference type="PANTHER" id="PTHR11471:SF13">
    <property type="entry name" value="TNF FAMILY PROFILE DOMAIN-CONTAINING PROTEIN"/>
    <property type="match status" value="1"/>
</dbReference>
<dbReference type="InterPro" id="IPR008983">
    <property type="entry name" value="Tumour_necrosis_fac-like_dom"/>
</dbReference>
<dbReference type="GO" id="GO:0005125">
    <property type="term" value="F:cytokine activity"/>
    <property type="evidence" value="ECO:0007669"/>
    <property type="project" value="UniProtKB-KW"/>
</dbReference>
<protein>
    <recommendedName>
        <fullName evidence="5">THD domain-containing protein</fullName>
    </recommendedName>
</protein>
<dbReference type="Gene3D" id="2.60.120.40">
    <property type="match status" value="1"/>
</dbReference>
<keyword evidence="4" id="KW-0472">Membrane</keyword>
<dbReference type="Pfam" id="PF00229">
    <property type="entry name" value="TNF"/>
    <property type="match status" value="1"/>
</dbReference>
<dbReference type="GO" id="GO:0005164">
    <property type="term" value="F:tumor necrosis factor receptor binding"/>
    <property type="evidence" value="ECO:0007669"/>
    <property type="project" value="InterPro"/>
</dbReference>
<comment type="similarity">
    <text evidence="2">Belongs to the tumor necrosis factor family.</text>
</comment>
<proteinExistence type="inferred from homology"/>
<evidence type="ECO:0000256" key="2">
    <source>
        <dbReference type="ARBA" id="ARBA00008670"/>
    </source>
</evidence>
<reference evidence="6" key="1">
    <citation type="submission" date="2014-12" db="EMBL/GenBank/DDBJ databases">
        <title>Insight into the proteome of Arion vulgaris.</title>
        <authorList>
            <person name="Aradska J."/>
            <person name="Bulat T."/>
            <person name="Smidak R."/>
            <person name="Sarate P."/>
            <person name="Gangsoo J."/>
            <person name="Sialana F."/>
            <person name="Bilban M."/>
            <person name="Lubec G."/>
        </authorList>
    </citation>
    <scope>NUCLEOTIDE SEQUENCE</scope>
    <source>
        <tissue evidence="6">Skin</tissue>
    </source>
</reference>
<dbReference type="PANTHER" id="PTHR11471">
    <property type="entry name" value="TUMOR NECROSIS FACTOR FAMILY MEMBER"/>
    <property type="match status" value="1"/>
</dbReference>
<dbReference type="GO" id="GO:0016020">
    <property type="term" value="C:membrane"/>
    <property type="evidence" value="ECO:0007669"/>
    <property type="project" value="UniProtKB-SubCell"/>
</dbReference>
<evidence type="ECO:0000256" key="1">
    <source>
        <dbReference type="ARBA" id="ARBA00004370"/>
    </source>
</evidence>
<dbReference type="AlphaFoldDB" id="A0A0B6Y6M1"/>
<dbReference type="SUPFAM" id="SSF49842">
    <property type="entry name" value="TNF-like"/>
    <property type="match status" value="1"/>
</dbReference>
<comment type="subcellular location">
    <subcellularLocation>
        <location evidence="1">Membrane</location>
    </subcellularLocation>
</comment>
<dbReference type="InterPro" id="IPR006052">
    <property type="entry name" value="TNF_dom"/>
</dbReference>
<gene>
    <name evidence="6" type="primary">ORF12663</name>
</gene>
<feature type="domain" description="THD" evidence="5">
    <location>
        <begin position="20"/>
        <end position="84"/>
    </location>
</feature>
<keyword evidence="3" id="KW-0202">Cytokine</keyword>
<dbReference type="EMBL" id="HACG01004290">
    <property type="protein sequence ID" value="CEK51155.1"/>
    <property type="molecule type" value="Transcribed_RNA"/>
</dbReference>
<evidence type="ECO:0000256" key="3">
    <source>
        <dbReference type="ARBA" id="ARBA00022514"/>
    </source>
</evidence>
<dbReference type="GO" id="GO:0005615">
    <property type="term" value="C:extracellular space"/>
    <property type="evidence" value="ECO:0007669"/>
    <property type="project" value="UniProtKB-KW"/>
</dbReference>
<accession>A0A0B6Y6M1</accession>
<sequence length="94" mass="10300">PCRLLRYQVWGHFIKRYNPSKVSSSGILVQSAHTCCDNCTEDHHTSYAAGVFMLEAGDHIFVDVSGSGLVLFDGEASYLGLVMLGSRDFAINTD</sequence>